<dbReference type="Proteomes" id="UP000029981">
    <property type="component" value="Chromosome 5"/>
</dbReference>
<reference evidence="2 3" key="2">
    <citation type="journal article" date="2009" name="PLoS ONE">
        <title>An integrated genetic and cytogenetic map of the cucumber genome.</title>
        <authorList>
            <person name="Ren Y."/>
            <person name="Zhang Z."/>
            <person name="Liu J."/>
            <person name="Staub J.E."/>
            <person name="Han Y."/>
            <person name="Cheng Z."/>
            <person name="Li X."/>
            <person name="Lu J."/>
            <person name="Miao H."/>
            <person name="Kang H."/>
            <person name="Xie B."/>
            <person name="Gu X."/>
            <person name="Wang X."/>
            <person name="Du Y."/>
            <person name="Jin W."/>
            <person name="Huang S."/>
        </authorList>
    </citation>
    <scope>NUCLEOTIDE SEQUENCE [LARGE SCALE GENOMIC DNA]</scope>
    <source>
        <strain evidence="3">cv. 9930</strain>
    </source>
</reference>
<keyword evidence="3" id="KW-1185">Reference proteome</keyword>
<gene>
    <name evidence="2" type="ORF">Csa_5G273960</name>
</gene>
<sequence length="80" mass="9148">MATTSVAASYLNDGGTRKHDEWTTAHGEWSTAIKKHLFRMDKATISNRVQMKLVLFSDDNFGRSTDEVLPRRRLQTEHGK</sequence>
<evidence type="ECO:0000313" key="3">
    <source>
        <dbReference type="Proteomes" id="UP000029981"/>
    </source>
</evidence>
<protein>
    <submittedName>
        <fullName evidence="2">Uncharacterized protein</fullName>
    </submittedName>
</protein>
<reference evidence="2 3" key="3">
    <citation type="journal article" date="2010" name="BMC Genomics">
        <title>Transcriptome sequencing and comparative analysis of cucumber flowers with different sex types.</title>
        <authorList>
            <person name="Guo S."/>
            <person name="Zheng Y."/>
            <person name="Joung J.G."/>
            <person name="Liu S."/>
            <person name="Zhang Z."/>
            <person name="Crasta O.R."/>
            <person name="Sobral B.W."/>
            <person name="Xu Y."/>
            <person name="Huang S."/>
            <person name="Fei Z."/>
        </authorList>
    </citation>
    <scope>NUCLEOTIDE SEQUENCE [LARGE SCALE GENOMIC DNA]</scope>
    <source>
        <strain evidence="3">cv. 9930</strain>
    </source>
</reference>
<reference evidence="2 3" key="4">
    <citation type="journal article" date="2011" name="BMC Genomics">
        <title>RNA-Seq improves annotation of protein-coding genes in the cucumber genome.</title>
        <authorList>
            <person name="Li Z."/>
            <person name="Zhang Z."/>
            <person name="Yan P."/>
            <person name="Huang S."/>
            <person name="Fei Z."/>
            <person name="Lin K."/>
        </authorList>
    </citation>
    <scope>NUCLEOTIDE SEQUENCE [LARGE SCALE GENOMIC DNA]</scope>
    <source>
        <strain evidence="3">cv. 9930</strain>
    </source>
</reference>
<dbReference type="AlphaFoldDB" id="A0A0A0KMD0"/>
<name>A0A0A0KMD0_CUCSA</name>
<dbReference type="Gramene" id="KGN50825">
    <property type="protein sequence ID" value="KGN50825"/>
    <property type="gene ID" value="Csa_5G273960"/>
</dbReference>
<reference evidence="2 3" key="1">
    <citation type="journal article" date="2009" name="Nat. Genet.">
        <title>The genome of the cucumber, Cucumis sativus L.</title>
        <authorList>
            <person name="Huang S."/>
            <person name="Li R."/>
            <person name="Zhang Z."/>
            <person name="Li L."/>
            <person name="Gu X."/>
            <person name="Fan W."/>
            <person name="Lucas W.J."/>
            <person name="Wang X."/>
            <person name="Xie B."/>
            <person name="Ni P."/>
            <person name="Ren Y."/>
            <person name="Zhu H."/>
            <person name="Li J."/>
            <person name="Lin K."/>
            <person name="Jin W."/>
            <person name="Fei Z."/>
            <person name="Li G."/>
            <person name="Staub J."/>
            <person name="Kilian A."/>
            <person name="van der Vossen E.A."/>
            <person name="Wu Y."/>
            <person name="Guo J."/>
            <person name="He J."/>
            <person name="Jia Z."/>
            <person name="Ren Y."/>
            <person name="Tian G."/>
            <person name="Lu Y."/>
            <person name="Ruan J."/>
            <person name="Qian W."/>
            <person name="Wang M."/>
            <person name="Huang Q."/>
            <person name="Li B."/>
            <person name="Xuan Z."/>
            <person name="Cao J."/>
            <person name="Asan"/>
            <person name="Wu Z."/>
            <person name="Zhang J."/>
            <person name="Cai Q."/>
            <person name="Bai Y."/>
            <person name="Zhao B."/>
            <person name="Han Y."/>
            <person name="Li Y."/>
            <person name="Li X."/>
            <person name="Wang S."/>
            <person name="Shi Q."/>
            <person name="Liu S."/>
            <person name="Cho W.K."/>
            <person name="Kim J.Y."/>
            <person name="Xu Y."/>
            <person name="Heller-Uszynska K."/>
            <person name="Miao H."/>
            <person name="Cheng Z."/>
            <person name="Zhang S."/>
            <person name="Wu J."/>
            <person name="Yang Y."/>
            <person name="Kang H."/>
            <person name="Li M."/>
            <person name="Liang H."/>
            <person name="Ren X."/>
            <person name="Shi Z."/>
            <person name="Wen M."/>
            <person name="Jian M."/>
            <person name="Yang H."/>
            <person name="Zhang G."/>
            <person name="Yang Z."/>
            <person name="Chen R."/>
            <person name="Liu S."/>
            <person name="Li J."/>
            <person name="Ma L."/>
            <person name="Liu H."/>
            <person name="Zhou Y."/>
            <person name="Zhao J."/>
            <person name="Fang X."/>
            <person name="Li G."/>
            <person name="Fang L."/>
            <person name="Li Y."/>
            <person name="Liu D."/>
            <person name="Zheng H."/>
            <person name="Zhang Y."/>
            <person name="Qin N."/>
            <person name="Li Z."/>
            <person name="Yang G."/>
            <person name="Yang S."/>
            <person name="Bolund L."/>
            <person name="Kristiansen K."/>
            <person name="Zheng H."/>
            <person name="Li S."/>
            <person name="Zhang X."/>
            <person name="Yang H."/>
            <person name="Wang J."/>
            <person name="Sun R."/>
            <person name="Zhang B."/>
            <person name="Jiang S."/>
            <person name="Wang J."/>
            <person name="Du Y."/>
            <person name="Li S."/>
        </authorList>
    </citation>
    <scope>NUCLEOTIDE SEQUENCE [LARGE SCALE GENOMIC DNA]</scope>
    <source>
        <strain evidence="3">cv. 9930</strain>
    </source>
</reference>
<dbReference type="EMBL" id="CM002926">
    <property type="protein sequence ID" value="KGN50825.1"/>
    <property type="molecule type" value="Genomic_DNA"/>
</dbReference>
<proteinExistence type="predicted"/>
<evidence type="ECO:0000256" key="1">
    <source>
        <dbReference type="SAM" id="MobiDB-lite"/>
    </source>
</evidence>
<organism evidence="2 3">
    <name type="scientific">Cucumis sativus</name>
    <name type="common">Cucumber</name>
    <dbReference type="NCBI Taxonomy" id="3659"/>
    <lineage>
        <taxon>Eukaryota</taxon>
        <taxon>Viridiplantae</taxon>
        <taxon>Streptophyta</taxon>
        <taxon>Embryophyta</taxon>
        <taxon>Tracheophyta</taxon>
        <taxon>Spermatophyta</taxon>
        <taxon>Magnoliopsida</taxon>
        <taxon>eudicotyledons</taxon>
        <taxon>Gunneridae</taxon>
        <taxon>Pentapetalae</taxon>
        <taxon>rosids</taxon>
        <taxon>fabids</taxon>
        <taxon>Cucurbitales</taxon>
        <taxon>Cucurbitaceae</taxon>
        <taxon>Benincaseae</taxon>
        <taxon>Cucumis</taxon>
    </lineage>
</organism>
<feature type="region of interest" description="Disordered" evidence="1">
    <location>
        <begin position="1"/>
        <end position="21"/>
    </location>
</feature>
<evidence type="ECO:0000313" key="2">
    <source>
        <dbReference type="EMBL" id="KGN50825.1"/>
    </source>
</evidence>
<accession>A0A0A0KMD0</accession>